<evidence type="ECO:0000313" key="1">
    <source>
        <dbReference type="EMBL" id="BAL94029.1"/>
    </source>
</evidence>
<sequence length="205" mass="22416">MYLSLLKPDPTKTDGRRDLADAYEMHRTLSRAFVTEDGSGVARFLWRLEDAAALAAPSVLVQSIVPGQWDSIDTRAGYLLEPVQTKHIDLKSVVQPGRTFRFRLRANPAVKRNGRRWGLHDSAEQLEWLQRQGDRHGFRINGADCSCKARLDTRQRSGGARITIDTVLFNGVLEVSDAPALQAALTGGIGPAKAMGLGLLSLGPA</sequence>
<dbReference type="EMBL" id="AP012320">
    <property type="protein sequence ID" value="BAL94029.1"/>
    <property type="molecule type" value="Genomic_DNA"/>
</dbReference>
<dbReference type="KEGG" id="rge:RGE_06840"/>
<dbReference type="HOGENOM" id="CLU_080982_0_0_4"/>
<organism evidence="1 2">
    <name type="scientific">Rubrivivax gelatinosus (strain NBRC 100245 / IL144)</name>
    <dbReference type="NCBI Taxonomy" id="983917"/>
    <lineage>
        <taxon>Bacteria</taxon>
        <taxon>Pseudomonadati</taxon>
        <taxon>Pseudomonadota</taxon>
        <taxon>Betaproteobacteria</taxon>
        <taxon>Burkholderiales</taxon>
        <taxon>Sphaerotilaceae</taxon>
        <taxon>Rubrivivax</taxon>
    </lineage>
</organism>
<dbReference type="eggNOG" id="ENOG5032TV5">
    <property type="taxonomic scope" value="Bacteria"/>
</dbReference>
<dbReference type="Proteomes" id="UP000007883">
    <property type="component" value="Chromosome"/>
</dbReference>
<dbReference type="NCBIfam" id="TIGR01907">
    <property type="entry name" value="casE_Cse3"/>
    <property type="match status" value="1"/>
</dbReference>
<dbReference type="InterPro" id="IPR010179">
    <property type="entry name" value="CRISPR-assoc_prot_Cse3"/>
</dbReference>
<proteinExistence type="predicted"/>
<dbReference type="Pfam" id="PF08798">
    <property type="entry name" value="CRISPR_assoc"/>
    <property type="match status" value="1"/>
</dbReference>
<accession>I0HLZ2</accession>
<dbReference type="AlphaFoldDB" id="I0HLZ2"/>
<dbReference type="Gene3D" id="3.30.70.1210">
    <property type="entry name" value="Crispr-associated protein, domain 2"/>
    <property type="match status" value="1"/>
</dbReference>
<dbReference type="CDD" id="cd09727">
    <property type="entry name" value="Cas6_I-E"/>
    <property type="match status" value="1"/>
</dbReference>
<dbReference type="SUPFAM" id="SSF117987">
    <property type="entry name" value="CRISPR-associated protein"/>
    <property type="match status" value="2"/>
</dbReference>
<dbReference type="RefSeq" id="WP_014426905.1">
    <property type="nucleotide sequence ID" value="NC_017075.1"/>
</dbReference>
<dbReference type="Gene3D" id="3.30.70.1200">
    <property type="entry name" value="Crispr-associated protein, domain 1"/>
    <property type="match status" value="1"/>
</dbReference>
<keyword evidence="2" id="KW-1185">Reference proteome</keyword>
<dbReference type="SMART" id="SM01101">
    <property type="entry name" value="CRISPR_assoc"/>
    <property type="match status" value="1"/>
</dbReference>
<protein>
    <submittedName>
        <fullName evidence="1">CRISPR associated protein, Cas3 family</fullName>
    </submittedName>
</protein>
<evidence type="ECO:0000313" key="2">
    <source>
        <dbReference type="Proteomes" id="UP000007883"/>
    </source>
</evidence>
<name>I0HLZ2_RUBGI</name>
<dbReference type="STRING" id="983917.RGE_06840"/>
<reference evidence="1 2" key="1">
    <citation type="journal article" date="2012" name="J. Bacteriol.">
        <title>Complete genome sequence of phototrophic betaproteobacterium Rubrivivax gelatinosus IL144.</title>
        <authorList>
            <person name="Nagashima S."/>
            <person name="Kamimura A."/>
            <person name="Shimizu T."/>
            <person name="Nakamura-isaki S."/>
            <person name="Aono E."/>
            <person name="Sakamoto K."/>
            <person name="Ichikawa N."/>
            <person name="Nakazawa H."/>
            <person name="Sekine M."/>
            <person name="Yamazaki S."/>
            <person name="Fujita N."/>
            <person name="Shimada K."/>
            <person name="Hanada S."/>
            <person name="Nagashima K.V.P."/>
        </authorList>
    </citation>
    <scope>NUCLEOTIDE SEQUENCE [LARGE SCALE GENOMIC DNA]</scope>
    <source>
        <strain evidence="2">NBRC 100245 / IL144</strain>
    </source>
</reference>
<gene>
    <name evidence="1" type="primary">cas3</name>
    <name evidence="1" type="ordered locus">RGE_06840</name>
</gene>